<feature type="domain" description="RRM" evidence="5">
    <location>
        <begin position="25"/>
        <end position="102"/>
    </location>
</feature>
<feature type="region of interest" description="Disordered" evidence="4">
    <location>
        <begin position="91"/>
        <end position="114"/>
    </location>
</feature>
<feature type="domain" description="RRM" evidence="5">
    <location>
        <begin position="119"/>
        <end position="196"/>
    </location>
</feature>
<dbReference type="InterPro" id="IPR012677">
    <property type="entry name" value="Nucleotide-bd_a/b_plait_sf"/>
</dbReference>
<accession>A0A1L8EIU8</accession>
<dbReference type="AlphaFoldDB" id="A0A1L8EIU8"/>
<feature type="compositionally biased region" description="Polar residues" evidence="4">
    <location>
        <begin position="275"/>
        <end position="302"/>
    </location>
</feature>
<dbReference type="PANTHER" id="PTHR48032">
    <property type="entry name" value="RNA-BINDING PROTEIN MUSASHI HOMOLOG RBP6"/>
    <property type="match status" value="1"/>
</dbReference>
<name>A0A1L8EIU8_HAEIR</name>
<dbReference type="SUPFAM" id="SSF54928">
    <property type="entry name" value="RNA-binding domain, RBD"/>
    <property type="match status" value="2"/>
</dbReference>
<proteinExistence type="predicted"/>
<reference evidence="6" key="1">
    <citation type="submission" date="2017-01" db="EMBL/GenBank/DDBJ databases">
        <title>An insight into the sialome and mialome of the horn fly, Haematobia irritans.</title>
        <authorList>
            <person name="Breijo M."/>
            <person name="Boiani M."/>
            <person name="Ures X."/>
            <person name="Rocha S."/>
            <person name="Sequeira M."/>
            <person name="Ribeiro J.M."/>
        </authorList>
    </citation>
    <scope>NUCLEOTIDE SEQUENCE</scope>
</reference>
<feature type="region of interest" description="Disordered" evidence="4">
    <location>
        <begin position="275"/>
        <end position="323"/>
    </location>
</feature>
<dbReference type="InterPro" id="IPR000504">
    <property type="entry name" value="RRM_dom"/>
</dbReference>
<dbReference type="PROSITE" id="PS50102">
    <property type="entry name" value="RRM"/>
    <property type="match status" value="2"/>
</dbReference>
<evidence type="ECO:0000256" key="2">
    <source>
        <dbReference type="ARBA" id="ARBA00022884"/>
    </source>
</evidence>
<evidence type="ECO:0000313" key="6">
    <source>
        <dbReference type="EMBL" id="JAV18574.1"/>
    </source>
</evidence>
<keyword evidence="1" id="KW-0677">Repeat</keyword>
<evidence type="ECO:0000256" key="1">
    <source>
        <dbReference type="ARBA" id="ARBA00022737"/>
    </source>
</evidence>
<evidence type="ECO:0000259" key="5">
    <source>
        <dbReference type="PROSITE" id="PS50102"/>
    </source>
</evidence>
<feature type="compositionally biased region" description="Polar residues" evidence="4">
    <location>
        <begin position="311"/>
        <end position="323"/>
    </location>
</feature>
<feature type="region of interest" description="Disordered" evidence="4">
    <location>
        <begin position="198"/>
        <end position="218"/>
    </location>
</feature>
<dbReference type="Pfam" id="PF00076">
    <property type="entry name" value="RRM_1"/>
    <property type="match status" value="2"/>
</dbReference>
<evidence type="ECO:0000256" key="3">
    <source>
        <dbReference type="PROSITE-ProRule" id="PRU00176"/>
    </source>
</evidence>
<dbReference type="SMART" id="SM00360">
    <property type="entry name" value="RRM"/>
    <property type="match status" value="2"/>
</dbReference>
<dbReference type="GO" id="GO:0006417">
    <property type="term" value="P:regulation of translation"/>
    <property type="evidence" value="ECO:0007669"/>
    <property type="project" value="TreeGrafter"/>
</dbReference>
<organism evidence="6">
    <name type="scientific">Haematobia irritans</name>
    <name type="common">Horn fly</name>
    <name type="synonym">Conops irritans</name>
    <dbReference type="NCBI Taxonomy" id="7368"/>
    <lineage>
        <taxon>Eukaryota</taxon>
        <taxon>Metazoa</taxon>
        <taxon>Ecdysozoa</taxon>
        <taxon>Arthropoda</taxon>
        <taxon>Hexapoda</taxon>
        <taxon>Insecta</taxon>
        <taxon>Pterygota</taxon>
        <taxon>Neoptera</taxon>
        <taxon>Endopterygota</taxon>
        <taxon>Diptera</taxon>
        <taxon>Brachycera</taxon>
        <taxon>Muscomorpha</taxon>
        <taxon>Muscoidea</taxon>
        <taxon>Muscidae</taxon>
        <taxon>Haematobia</taxon>
    </lineage>
</organism>
<dbReference type="EMBL" id="GFDG01000225">
    <property type="protein sequence ID" value="JAV18574.1"/>
    <property type="molecule type" value="Transcribed_RNA"/>
</dbReference>
<keyword evidence="2 3" id="KW-0694">RNA-binding</keyword>
<dbReference type="Gene3D" id="3.30.70.330">
    <property type="match status" value="2"/>
</dbReference>
<sequence length="323" mass="35565">MVDVIGVPPYTDVQNKMYDNDNYSCKLFLGGLAPNTTEESITNFYAQYGEVASAVVKRDPTTQRSKGFGFITYKDSSSIERAQSLKPHIIDGRNVDSKPALPRSETNRQNGGASNDAVRKIFVGGLKDNHDEQNLQDHFQQFGNVLTVKILLDRTTGRKRGFGFVEFDSCEAADRAVYHKTHTIDQLPVEVKKSNYRQEQANRGSYQQGHSSGSYSSTPYTQNQAYGYAPASYNGWTGHYAPQPQPVYEGYAAAPIQANPAAAYTGGWEEQNNYNGGQSSAGVNGWNGAQQSDGQFGSYQNSQGGGPQKGHNLQNNRRNPYNV</sequence>
<dbReference type="InterPro" id="IPR035979">
    <property type="entry name" value="RBD_domain_sf"/>
</dbReference>
<protein>
    <submittedName>
        <fullName evidence="6">Putative rna-binding protein musashi/mrna cleavage and polyadenylation factor i complex</fullName>
    </submittedName>
</protein>
<dbReference type="PANTHER" id="PTHR48032:SF6">
    <property type="entry name" value="RNA-BINDING (RRM_RBD_RNP MOTIFS) FAMILY PROTEIN"/>
    <property type="match status" value="1"/>
</dbReference>
<feature type="compositionally biased region" description="Low complexity" evidence="4">
    <location>
        <begin position="204"/>
        <end position="218"/>
    </location>
</feature>
<dbReference type="GO" id="GO:0003729">
    <property type="term" value="F:mRNA binding"/>
    <property type="evidence" value="ECO:0007669"/>
    <property type="project" value="TreeGrafter"/>
</dbReference>
<evidence type="ECO:0000256" key="4">
    <source>
        <dbReference type="SAM" id="MobiDB-lite"/>
    </source>
</evidence>